<name>A0ABR2N8D3_9ROSI</name>
<evidence type="ECO:0000313" key="1">
    <source>
        <dbReference type="EMBL" id="KAK8972419.1"/>
    </source>
</evidence>
<gene>
    <name evidence="1" type="ORF">V6N11_018607</name>
</gene>
<dbReference type="EMBL" id="JBBPBN010000214">
    <property type="protein sequence ID" value="KAK8972419.1"/>
    <property type="molecule type" value="Genomic_DNA"/>
</dbReference>
<dbReference type="Proteomes" id="UP001396334">
    <property type="component" value="Unassembled WGS sequence"/>
</dbReference>
<organism evidence="1 2">
    <name type="scientific">Hibiscus sabdariffa</name>
    <name type="common">roselle</name>
    <dbReference type="NCBI Taxonomy" id="183260"/>
    <lineage>
        <taxon>Eukaryota</taxon>
        <taxon>Viridiplantae</taxon>
        <taxon>Streptophyta</taxon>
        <taxon>Embryophyta</taxon>
        <taxon>Tracheophyta</taxon>
        <taxon>Spermatophyta</taxon>
        <taxon>Magnoliopsida</taxon>
        <taxon>eudicotyledons</taxon>
        <taxon>Gunneridae</taxon>
        <taxon>Pentapetalae</taxon>
        <taxon>rosids</taxon>
        <taxon>malvids</taxon>
        <taxon>Malvales</taxon>
        <taxon>Malvaceae</taxon>
        <taxon>Malvoideae</taxon>
        <taxon>Hibiscus</taxon>
    </lineage>
</organism>
<keyword evidence="2" id="KW-1185">Reference proteome</keyword>
<comment type="caution">
    <text evidence="1">The sequence shown here is derived from an EMBL/GenBank/DDBJ whole genome shotgun (WGS) entry which is preliminary data.</text>
</comment>
<sequence>MLPADGYLCIDNEVVTDIIPKPIMEIEAHVPEDNVVSENDVSEDNDVSDNIPDAVVSESISQVQHAPRGRRVKGVIRVQGNSSFSGRERLGFFLMGDCELLLGQGRIICEILMALAKVGNKLIAHREP</sequence>
<proteinExistence type="predicted"/>
<evidence type="ECO:0000313" key="2">
    <source>
        <dbReference type="Proteomes" id="UP001396334"/>
    </source>
</evidence>
<accession>A0ABR2N8D3</accession>
<reference evidence="1 2" key="1">
    <citation type="journal article" date="2024" name="G3 (Bethesda)">
        <title>Genome assembly of Hibiscus sabdariffa L. provides insights into metabolisms of medicinal natural products.</title>
        <authorList>
            <person name="Kim T."/>
        </authorList>
    </citation>
    <scope>NUCLEOTIDE SEQUENCE [LARGE SCALE GENOMIC DNA]</scope>
    <source>
        <strain evidence="1">TK-2024</strain>
        <tissue evidence="1">Old leaves</tissue>
    </source>
</reference>
<protein>
    <submittedName>
        <fullName evidence="1">Uncharacterized protein</fullName>
    </submittedName>
</protein>